<feature type="compositionally biased region" description="Polar residues" evidence="1">
    <location>
        <begin position="38"/>
        <end position="50"/>
    </location>
</feature>
<name>A0A2N5U9C3_9BASI</name>
<dbReference type="EMBL" id="PGCJ01000280">
    <property type="protein sequence ID" value="PLW34278.1"/>
    <property type="molecule type" value="Genomic_DNA"/>
</dbReference>
<protein>
    <submittedName>
        <fullName evidence="2">Uncharacterized protein</fullName>
    </submittedName>
</protein>
<dbReference type="Proteomes" id="UP000235388">
    <property type="component" value="Unassembled WGS sequence"/>
</dbReference>
<proteinExistence type="predicted"/>
<keyword evidence="3" id="KW-1185">Reference proteome</keyword>
<reference evidence="2 3" key="1">
    <citation type="submission" date="2017-11" db="EMBL/GenBank/DDBJ databases">
        <title>De novo assembly and phasing of dikaryotic genomes from two isolates of Puccinia coronata f. sp. avenae, the causal agent of oat crown rust.</title>
        <authorList>
            <person name="Miller M.E."/>
            <person name="Zhang Y."/>
            <person name="Omidvar V."/>
            <person name="Sperschneider J."/>
            <person name="Schwessinger B."/>
            <person name="Raley C."/>
            <person name="Palmer J.M."/>
            <person name="Garnica D."/>
            <person name="Upadhyaya N."/>
            <person name="Rathjen J."/>
            <person name="Taylor J.M."/>
            <person name="Park R.F."/>
            <person name="Dodds P.N."/>
            <person name="Hirsch C.D."/>
            <person name="Kianian S.F."/>
            <person name="Figueroa M."/>
        </authorList>
    </citation>
    <scope>NUCLEOTIDE SEQUENCE [LARGE SCALE GENOMIC DNA]</scope>
    <source>
        <strain evidence="2">12NC29</strain>
    </source>
</reference>
<gene>
    <name evidence="2" type="ORF">PCANC_17670</name>
</gene>
<feature type="compositionally biased region" description="Basic and acidic residues" evidence="1">
    <location>
        <begin position="1"/>
        <end position="12"/>
    </location>
</feature>
<evidence type="ECO:0000313" key="2">
    <source>
        <dbReference type="EMBL" id="PLW34278.1"/>
    </source>
</evidence>
<feature type="region of interest" description="Disordered" evidence="1">
    <location>
        <begin position="1"/>
        <end position="50"/>
    </location>
</feature>
<comment type="caution">
    <text evidence="2">The sequence shown here is derived from an EMBL/GenBank/DDBJ whole genome shotgun (WGS) entry which is preliminary data.</text>
</comment>
<organism evidence="2 3">
    <name type="scientific">Puccinia coronata f. sp. avenae</name>
    <dbReference type="NCBI Taxonomy" id="200324"/>
    <lineage>
        <taxon>Eukaryota</taxon>
        <taxon>Fungi</taxon>
        <taxon>Dikarya</taxon>
        <taxon>Basidiomycota</taxon>
        <taxon>Pucciniomycotina</taxon>
        <taxon>Pucciniomycetes</taxon>
        <taxon>Pucciniales</taxon>
        <taxon>Pucciniaceae</taxon>
        <taxon>Puccinia</taxon>
    </lineage>
</organism>
<evidence type="ECO:0000313" key="3">
    <source>
        <dbReference type="Proteomes" id="UP000235388"/>
    </source>
</evidence>
<accession>A0A2N5U9C3</accession>
<sequence length="50" mass="4916">MKPAADKLKAALDAEPMTSASAIVGEGGGTPAPGSTAHELNSPCSTSFSR</sequence>
<dbReference type="AlphaFoldDB" id="A0A2N5U9C3"/>
<evidence type="ECO:0000256" key="1">
    <source>
        <dbReference type="SAM" id="MobiDB-lite"/>
    </source>
</evidence>